<dbReference type="NCBIfam" id="NF003759">
    <property type="entry name" value="PRK05352.1-2"/>
    <property type="match status" value="1"/>
</dbReference>
<keyword evidence="1 8" id="KW-0813">Transport</keyword>
<dbReference type="Pfam" id="PF24836">
    <property type="entry name" value="NQRA_2nd"/>
    <property type="match status" value="1"/>
</dbReference>
<keyword evidence="12" id="KW-0560">Oxidoreductase</keyword>
<name>A0A0P1FH07_9RHOB</name>
<comment type="subunit">
    <text evidence="8">Composed of six subunits; NqrA, NqrB, NqrC, NqrD, NqrE and NqrF.</text>
</comment>
<dbReference type="EMBL" id="CYRX01000031">
    <property type="protein sequence ID" value="CUH61231.1"/>
    <property type="molecule type" value="Genomic_DNA"/>
</dbReference>
<keyword evidence="3 8" id="KW-0520">NAD</keyword>
<evidence type="ECO:0000259" key="9">
    <source>
        <dbReference type="Pfam" id="PF05896"/>
    </source>
</evidence>
<feature type="domain" description="NqrA second alpha/beta" evidence="11">
    <location>
        <begin position="121"/>
        <end position="264"/>
    </location>
</feature>
<comment type="similarity">
    <text evidence="8">Belongs to the NqrA family.</text>
</comment>
<evidence type="ECO:0000256" key="7">
    <source>
        <dbReference type="ARBA" id="ARBA00023201"/>
    </source>
</evidence>
<dbReference type="STRING" id="266809.PM03_12765"/>
<dbReference type="InterPro" id="IPR056148">
    <property type="entry name" value="NQRA_2nd"/>
</dbReference>
<evidence type="ECO:0000313" key="12">
    <source>
        <dbReference type="EMBL" id="CUH61231.1"/>
    </source>
</evidence>
<dbReference type="HAMAP" id="MF_00425">
    <property type="entry name" value="NqrA"/>
    <property type="match status" value="1"/>
</dbReference>
<evidence type="ECO:0000256" key="3">
    <source>
        <dbReference type="ARBA" id="ARBA00023027"/>
    </source>
</evidence>
<evidence type="ECO:0000259" key="10">
    <source>
        <dbReference type="Pfam" id="PF11973"/>
    </source>
</evidence>
<comment type="function">
    <text evidence="8">NQR complex catalyzes the reduction of ubiquinone-1 to ubiquinol by two successive reactions, coupled with the transport of Na(+) ions from the cytoplasm to the periplasm. NqrA to NqrE are probably involved in the second step, the conversion of ubisemiquinone to ubiquinol.</text>
</comment>
<comment type="catalytic activity">
    <reaction evidence="8">
        <text>a ubiquinone + n Na(+)(in) + NADH + H(+) = a ubiquinol + n Na(+)(out) + NAD(+)</text>
        <dbReference type="Rhea" id="RHEA:47748"/>
        <dbReference type="Rhea" id="RHEA-COMP:9565"/>
        <dbReference type="Rhea" id="RHEA-COMP:9566"/>
        <dbReference type="ChEBI" id="CHEBI:15378"/>
        <dbReference type="ChEBI" id="CHEBI:16389"/>
        <dbReference type="ChEBI" id="CHEBI:17976"/>
        <dbReference type="ChEBI" id="CHEBI:29101"/>
        <dbReference type="ChEBI" id="CHEBI:57540"/>
        <dbReference type="ChEBI" id="CHEBI:57945"/>
        <dbReference type="EC" id="7.2.1.1"/>
    </reaction>
</comment>
<dbReference type="EC" id="7.2.1.1" evidence="8"/>
<dbReference type="InterPro" id="IPR008703">
    <property type="entry name" value="NqrA"/>
</dbReference>
<feature type="domain" description="NqrA N-terminal barrel-sandwich hybrid" evidence="9">
    <location>
        <begin position="12"/>
        <end position="102"/>
    </location>
</feature>
<proteinExistence type="inferred from homology"/>
<keyword evidence="4 8" id="KW-0915">Sodium</keyword>
<evidence type="ECO:0000259" key="11">
    <source>
        <dbReference type="Pfam" id="PF24836"/>
    </source>
</evidence>
<dbReference type="eggNOG" id="COG1726">
    <property type="taxonomic scope" value="Bacteria"/>
</dbReference>
<dbReference type="Pfam" id="PF05896">
    <property type="entry name" value="NQRA_N"/>
    <property type="match status" value="1"/>
</dbReference>
<sequence>MVGISACVSQFMLKKGLDLPVEGAPTQGIEAGQAVRTVAILGADYIGLKPRLEVAEGEEIKAGSPILSHKDTPDVKVTSPVAGTIKAINRGARRALISVEIEPSATPSDSIDFSDVGDTATQEGLAQKLCAAGLWTSFRTRPYSKVPASDTRPAALFVTAMDTEPLAGNPVDIIAADADAFRTGLAAISTLSEGATYLCHETGVTLPGAELDGVTTAGFAGPHPAGLPGTHIHFLDPPTAAKTVWTIWYQDVIAIGKLLMTGKLDATRVVALSGPLVKSPRLVTTVMGASMVDLTAGQIDDTVPLRLISGSILSGRAGAAESAYLGRYDRQITVIEEDKAQIPMGWVRPMPSKFAVQPVLGSAFSKKVYKLTSNLNGGRRAMVPLGTFEGLMPQDYLPTQLLRALLVMDTDQAQALGVLELAEEDLGLVGFACPAKYEYGMALRDCLSKIEKEG</sequence>
<dbReference type="PANTHER" id="PTHR37839">
    <property type="entry name" value="NA(+)-TRANSLOCATING NADH-QUINONE REDUCTASE SUBUNIT A"/>
    <property type="match status" value="1"/>
</dbReference>
<keyword evidence="2 8" id="KW-1278">Translocase</keyword>
<dbReference type="GO" id="GO:0006814">
    <property type="term" value="P:sodium ion transport"/>
    <property type="evidence" value="ECO:0007669"/>
    <property type="project" value="UniProtKB-UniRule"/>
</dbReference>
<dbReference type="InterPro" id="IPR022615">
    <property type="entry name" value="NqrA_C_domain"/>
</dbReference>
<feature type="domain" description="Na(+)-translocating NADH-quinone reductase subunit A C-terminal" evidence="10">
    <location>
        <begin position="269"/>
        <end position="316"/>
    </location>
</feature>
<evidence type="ECO:0000256" key="1">
    <source>
        <dbReference type="ARBA" id="ARBA00022448"/>
    </source>
</evidence>
<keyword evidence="5 8" id="KW-0406">Ion transport</keyword>
<dbReference type="Proteomes" id="UP000051298">
    <property type="component" value="Unassembled WGS sequence"/>
</dbReference>
<evidence type="ECO:0000256" key="2">
    <source>
        <dbReference type="ARBA" id="ARBA00022967"/>
    </source>
</evidence>
<evidence type="ECO:0000256" key="8">
    <source>
        <dbReference type="HAMAP-Rule" id="MF_00425"/>
    </source>
</evidence>
<gene>
    <name evidence="8 12" type="primary">nqrA</name>
    <name evidence="12" type="ORF">THS5294_02534</name>
</gene>
<dbReference type="PANTHER" id="PTHR37839:SF1">
    <property type="entry name" value="NA(+)-TRANSLOCATING NADH-QUINONE REDUCTASE SUBUNIT A"/>
    <property type="match status" value="1"/>
</dbReference>
<dbReference type="InterPro" id="IPR056147">
    <property type="entry name" value="NQRA_N"/>
</dbReference>
<dbReference type="AlphaFoldDB" id="A0A0P1FH07"/>
<keyword evidence="7 8" id="KW-0739">Sodium transport</keyword>
<evidence type="ECO:0000313" key="13">
    <source>
        <dbReference type="Proteomes" id="UP000051298"/>
    </source>
</evidence>
<evidence type="ECO:0000256" key="5">
    <source>
        <dbReference type="ARBA" id="ARBA00023065"/>
    </source>
</evidence>
<accession>A0A0P1FH07</accession>
<evidence type="ECO:0000256" key="6">
    <source>
        <dbReference type="ARBA" id="ARBA00023075"/>
    </source>
</evidence>
<keyword evidence="6 8" id="KW-0830">Ubiquinone</keyword>
<reference evidence="12 13" key="1">
    <citation type="submission" date="2015-09" db="EMBL/GenBank/DDBJ databases">
        <authorList>
            <consortium name="Swine Surveillance"/>
        </authorList>
    </citation>
    <scope>NUCLEOTIDE SEQUENCE [LARGE SCALE GENOMIC DNA]</scope>
    <source>
        <strain evidence="12 13">CECT 5294</strain>
    </source>
</reference>
<dbReference type="GO" id="GO:0016655">
    <property type="term" value="F:oxidoreductase activity, acting on NAD(P)H, quinone or similar compound as acceptor"/>
    <property type="evidence" value="ECO:0007669"/>
    <property type="project" value="UniProtKB-UniRule"/>
</dbReference>
<evidence type="ECO:0000256" key="4">
    <source>
        <dbReference type="ARBA" id="ARBA00023053"/>
    </source>
</evidence>
<organism evidence="12 13">
    <name type="scientific">Thalassobacter stenotrophicus</name>
    <dbReference type="NCBI Taxonomy" id="266809"/>
    <lineage>
        <taxon>Bacteria</taxon>
        <taxon>Pseudomonadati</taxon>
        <taxon>Pseudomonadota</taxon>
        <taxon>Alphaproteobacteria</taxon>
        <taxon>Rhodobacterales</taxon>
        <taxon>Roseobacteraceae</taxon>
        <taxon>Thalassobacter</taxon>
    </lineage>
</organism>
<dbReference type="Pfam" id="PF11973">
    <property type="entry name" value="NQRA_SLBB"/>
    <property type="match status" value="1"/>
</dbReference>
<dbReference type="NCBIfam" id="TIGR01936">
    <property type="entry name" value="nqrA"/>
    <property type="match status" value="1"/>
</dbReference>
<protein>
    <recommendedName>
        <fullName evidence="8">Na(+)-translocating NADH-quinone reductase subunit A</fullName>
        <shortName evidence="8">Na(+)-NQR subunit A</shortName>
        <shortName evidence="8">Na(+)-translocating NQR subunit A</shortName>
        <ecNumber evidence="8">7.2.1.1</ecNumber>
    </recommendedName>
    <alternativeName>
        <fullName evidence="8">NQR complex subunit A</fullName>
    </alternativeName>
    <alternativeName>
        <fullName evidence="8">NQR-1 subunit A</fullName>
    </alternativeName>
</protein>